<dbReference type="PANTHER" id="PTHR47447">
    <property type="entry name" value="OS03G0856100 PROTEIN"/>
    <property type="match status" value="1"/>
</dbReference>
<evidence type="ECO:0000256" key="2">
    <source>
        <dbReference type="ARBA" id="ARBA00012908"/>
    </source>
</evidence>
<dbReference type="Gene3D" id="1.25.40.10">
    <property type="entry name" value="Tetratricopeptide repeat domain"/>
    <property type="match status" value="3"/>
</dbReference>
<dbReference type="InterPro" id="IPR001048">
    <property type="entry name" value="Asp/Glu/Uridylate_kinase"/>
</dbReference>
<dbReference type="EMBL" id="JAVFKY010000003">
    <property type="protein sequence ID" value="KAK5578679.1"/>
    <property type="molecule type" value="Genomic_DNA"/>
</dbReference>
<feature type="domain" description="Aspartate/glutamate/uridylate kinase" evidence="8">
    <location>
        <begin position="8"/>
        <end position="272"/>
    </location>
</feature>
<dbReference type="InterPro" id="IPR002885">
    <property type="entry name" value="PPR_rpt"/>
</dbReference>
<name>A0AAN7TSG6_9MYCE</name>
<protein>
    <recommendedName>
        <fullName evidence="3">Isopentenyl phosphate kinase</fullName>
        <ecNumber evidence="2">2.7.4.26</ecNumber>
    </recommendedName>
</protein>
<dbReference type="Pfam" id="PF13041">
    <property type="entry name" value="PPR_2"/>
    <property type="match status" value="1"/>
</dbReference>
<accession>A0AAN7TSG6</accession>
<evidence type="ECO:0000259" key="8">
    <source>
        <dbReference type="Pfam" id="PF00696"/>
    </source>
</evidence>
<dbReference type="PROSITE" id="PS51375">
    <property type="entry name" value="PPR"/>
    <property type="match status" value="4"/>
</dbReference>
<gene>
    <name evidence="9" type="ORF">RB653_008352</name>
</gene>
<feature type="repeat" description="PPR" evidence="7">
    <location>
        <begin position="725"/>
        <end position="759"/>
    </location>
</feature>
<evidence type="ECO:0000256" key="1">
    <source>
        <dbReference type="ARBA" id="ARBA00010540"/>
    </source>
</evidence>
<dbReference type="Proteomes" id="UP001344447">
    <property type="component" value="Unassembled WGS sequence"/>
</dbReference>
<evidence type="ECO:0000313" key="10">
    <source>
        <dbReference type="Proteomes" id="UP001344447"/>
    </source>
</evidence>
<dbReference type="GO" id="GO:0016301">
    <property type="term" value="F:kinase activity"/>
    <property type="evidence" value="ECO:0007669"/>
    <property type="project" value="InterPro"/>
</dbReference>
<dbReference type="PANTHER" id="PTHR47447:SF17">
    <property type="entry name" value="OS12G0638900 PROTEIN"/>
    <property type="match status" value="1"/>
</dbReference>
<dbReference type="Pfam" id="PF01535">
    <property type="entry name" value="PPR"/>
    <property type="match status" value="1"/>
</dbReference>
<sequence length="827" mass="94920">MQENKQQLIIIKFGGAYISKKDKFETIWKENIENLVYIVKTLSIDYNHKVILIIGAGSFGHHSANQYKVKYGHSSGDGLIIGTSNNNNNNKLLCEGILKTRESVTTLLDIVKKELVNNGLNVCSMSPFSSWRTNNGGDNVVQHNIDNISFSLNNFPNIIPILHGDVCLDNTLGCTILSGDTIIRELCFKLKPNKCIYVSDVNGVYDSNPKENENSQLLSNIKVSENDDSNNSHDDNIKLTLDNSSKDVTGGMKAKLDSAIRVARNKTHTLIIGGSYSKNEILETILIDDPINIKKEMMNICKSLKIINYKNGFPITNVRNYCISVPKIRSKEFIEKKMNNYNKIKNINENNNNNNNKQIKKIKSSEKEDENGGLVVKKFNNSHIMERDPQDRSLSQKQYFEKLADRGDLDRMLNLVRHMPERRSSYSYEKLIYACSKARRFNESWSIYNDMKKDNIKPSIHIFGNLVHICNTATGINKNIIEERINKITNEIEKYEVQLSIPFFNILMKTFITIGRSEDALSFIDRMKKSGLKPDISTYSMWIKAASDKYLKDNKIILKSDLYNNVNNAKNTLELDELRSNGNKQIDFYMSLVKNVKASNVTPDRIFINSILQACKDTQYPAGVFQVWDTIKEMRFTKHLEADTKTYDILITTCNNVIMFEKALEYFEEIFSKNIKPDAFLINNMFRTSLKIAHCPKLSRKINLDQEAIINRTIDYMTAFNIRPDSDSFAILISTYSKLGKNEKVYELWLEMKELGIEPNVKHYSGIVSQFKNNPEKILEVLRVIVSKKIILTTDFVGFMQKHLFKGKGDTQEFSRLLREHDSYALK</sequence>
<dbReference type="InterPro" id="IPR024192">
    <property type="entry name" value="Fosfomycin_R_FomA-type"/>
</dbReference>
<dbReference type="EC" id="2.7.4.26" evidence="2"/>
<dbReference type="SUPFAM" id="SSF53633">
    <property type="entry name" value="Carbamate kinase-like"/>
    <property type="match status" value="1"/>
</dbReference>
<dbReference type="GO" id="GO:0102043">
    <property type="term" value="F:isopentenyl phosphate kinase activity"/>
    <property type="evidence" value="ECO:0007669"/>
    <property type="project" value="UniProtKB-EC"/>
</dbReference>
<evidence type="ECO:0000256" key="3">
    <source>
        <dbReference type="ARBA" id="ARBA00017267"/>
    </source>
</evidence>
<comment type="catalytic activity">
    <reaction evidence="6">
        <text>isopentenyl phosphate + ATP = isopentenyl diphosphate + ADP</text>
        <dbReference type="Rhea" id="RHEA:33963"/>
        <dbReference type="ChEBI" id="CHEBI:30616"/>
        <dbReference type="ChEBI" id="CHEBI:65078"/>
        <dbReference type="ChEBI" id="CHEBI:128769"/>
        <dbReference type="ChEBI" id="CHEBI:456216"/>
        <dbReference type="EC" id="2.7.4.26"/>
    </reaction>
</comment>
<dbReference type="NCBIfam" id="TIGR00756">
    <property type="entry name" value="PPR"/>
    <property type="match status" value="4"/>
</dbReference>
<dbReference type="FunFam" id="3.40.1160.10:FF:000051">
    <property type="entry name" value="Isopentenyl phosphate kinase"/>
    <property type="match status" value="1"/>
</dbReference>
<evidence type="ECO:0000256" key="6">
    <source>
        <dbReference type="ARBA" id="ARBA00049063"/>
    </source>
</evidence>
<dbReference type="CDD" id="cd04241">
    <property type="entry name" value="AAK_FomA-like"/>
    <property type="match status" value="1"/>
</dbReference>
<dbReference type="InterPro" id="IPR036393">
    <property type="entry name" value="AceGlu_kinase-like_sf"/>
</dbReference>
<evidence type="ECO:0000256" key="5">
    <source>
        <dbReference type="ARBA" id="ARBA00023229"/>
    </source>
</evidence>
<evidence type="ECO:0000313" key="9">
    <source>
        <dbReference type="EMBL" id="KAK5578679.1"/>
    </source>
</evidence>
<evidence type="ECO:0000256" key="4">
    <source>
        <dbReference type="ARBA" id="ARBA00022737"/>
    </source>
</evidence>
<proteinExistence type="inferred from homology"/>
<keyword evidence="4" id="KW-0677">Repeat</keyword>
<dbReference type="Pfam" id="PF13812">
    <property type="entry name" value="PPR_3"/>
    <property type="match status" value="1"/>
</dbReference>
<feature type="repeat" description="PPR" evidence="7">
    <location>
        <begin position="500"/>
        <end position="534"/>
    </location>
</feature>
<dbReference type="NCBIfam" id="NF040647">
    <property type="entry name" value="IPPK_Arch"/>
    <property type="match status" value="1"/>
</dbReference>
<keyword evidence="10" id="KW-1185">Reference proteome</keyword>
<feature type="repeat" description="PPR" evidence="7">
    <location>
        <begin position="643"/>
        <end position="677"/>
    </location>
</feature>
<feature type="repeat" description="PPR" evidence="7">
    <location>
        <begin position="424"/>
        <end position="458"/>
    </location>
</feature>
<comment type="caution">
    <text evidence="9">The sequence shown here is derived from an EMBL/GenBank/DDBJ whole genome shotgun (WGS) entry which is preliminary data.</text>
</comment>
<dbReference type="InterPro" id="IPR011990">
    <property type="entry name" value="TPR-like_helical_dom_sf"/>
</dbReference>
<reference evidence="9 10" key="1">
    <citation type="submission" date="2023-11" db="EMBL/GenBank/DDBJ databases">
        <title>Dfirmibasis_genome.</title>
        <authorList>
            <person name="Edelbroek B."/>
            <person name="Kjellin J."/>
            <person name="Jerlstrom-Hultqvist J."/>
            <person name="Soderbom F."/>
        </authorList>
    </citation>
    <scope>NUCLEOTIDE SEQUENCE [LARGE SCALE GENOMIC DNA]</scope>
    <source>
        <strain evidence="9 10">TNS-C-14</strain>
    </source>
</reference>
<keyword evidence="5" id="KW-0414">Isoprene biosynthesis</keyword>
<evidence type="ECO:0000256" key="7">
    <source>
        <dbReference type="PROSITE-ProRule" id="PRU00708"/>
    </source>
</evidence>
<dbReference type="Pfam" id="PF00696">
    <property type="entry name" value="AA_kinase"/>
    <property type="match status" value="1"/>
</dbReference>
<comment type="similarity">
    <text evidence="1">Belongs to the isopentenyl phosphate kinase family.</text>
</comment>
<dbReference type="AlphaFoldDB" id="A0AAN7TSG6"/>
<dbReference type="Gene3D" id="3.40.1160.10">
    <property type="entry name" value="Acetylglutamate kinase-like"/>
    <property type="match status" value="1"/>
</dbReference>
<organism evidence="9 10">
    <name type="scientific">Dictyostelium firmibasis</name>
    <dbReference type="NCBI Taxonomy" id="79012"/>
    <lineage>
        <taxon>Eukaryota</taxon>
        <taxon>Amoebozoa</taxon>
        <taxon>Evosea</taxon>
        <taxon>Eumycetozoa</taxon>
        <taxon>Dictyostelia</taxon>
        <taxon>Dictyosteliales</taxon>
        <taxon>Dictyosteliaceae</taxon>
        <taxon>Dictyostelium</taxon>
    </lineage>
</organism>
<dbReference type="GO" id="GO:0008299">
    <property type="term" value="P:isoprenoid biosynthetic process"/>
    <property type="evidence" value="ECO:0007669"/>
    <property type="project" value="UniProtKB-KW"/>
</dbReference>